<reference evidence="14" key="1">
    <citation type="journal article" date="2007" name="Science">
        <title>Draft genome of the filarial nematode parasite Brugia malayi.</title>
        <authorList>
            <person name="Ghedin E."/>
            <person name="Wang S."/>
            <person name="Spiro D."/>
            <person name="Caler E."/>
            <person name="Zhao Q."/>
            <person name="Crabtree J."/>
            <person name="Allen J.E."/>
            <person name="Delcher A.L."/>
            <person name="Guiliano D.B."/>
            <person name="Miranda-Saavedra D."/>
            <person name="Angiuoli S.V."/>
            <person name="Creasy T."/>
            <person name="Amedeo P."/>
            <person name="Haas B."/>
            <person name="El-Sayed N.M."/>
            <person name="Wortman J.R."/>
            <person name="Feldblyum T."/>
            <person name="Tallon L."/>
            <person name="Schatz M."/>
            <person name="Shumway M."/>
            <person name="Koo H."/>
            <person name="Salzberg S.L."/>
            <person name="Schobel S."/>
            <person name="Pertea M."/>
            <person name="Pop M."/>
            <person name="White O."/>
            <person name="Barton G.J."/>
            <person name="Carlow C.K."/>
            <person name="Crawford M.J."/>
            <person name="Daub J."/>
            <person name="Dimmic M.W."/>
            <person name="Estes C.F."/>
            <person name="Foster J.M."/>
            <person name="Ganatra M."/>
            <person name="Gregory W.F."/>
            <person name="Johnson N.M."/>
            <person name="Jin J."/>
            <person name="Komuniecki R."/>
            <person name="Korf I."/>
            <person name="Kumar S."/>
            <person name="Laney S."/>
            <person name="Li B.W."/>
            <person name="Li W."/>
            <person name="Lindblom T.H."/>
            <person name="Lustigman S."/>
            <person name="Ma D."/>
            <person name="Maina C.V."/>
            <person name="Martin D.M."/>
            <person name="McCarter J.P."/>
            <person name="McReynolds L."/>
            <person name="Mitreva M."/>
            <person name="Nutman T.B."/>
            <person name="Parkinson J."/>
            <person name="Peregrin-Alvarez J.M."/>
            <person name="Poole C."/>
            <person name="Ren Q."/>
            <person name="Saunders L."/>
            <person name="Sluder A.E."/>
            <person name="Smith K."/>
            <person name="Stanke M."/>
            <person name="Unnasch T.R."/>
            <person name="Ware J."/>
            <person name="Wei A.D."/>
            <person name="Weil G."/>
            <person name="Williams D.J."/>
            <person name="Zhang Y."/>
            <person name="Williams S.A."/>
            <person name="Fraser-Liggett C."/>
            <person name="Slatko B."/>
            <person name="Blaxter M.L."/>
            <person name="Scott A.L."/>
        </authorList>
    </citation>
    <scope>NUCLEOTIDE SEQUENCE</scope>
    <source>
        <strain evidence="14">FR3</strain>
    </source>
</reference>
<dbReference type="GO" id="GO:0051301">
    <property type="term" value="P:cell division"/>
    <property type="evidence" value="ECO:0007669"/>
    <property type="project" value="UniProtKB-KW"/>
</dbReference>
<dbReference type="SUPFAM" id="SSF57850">
    <property type="entry name" value="RING/U-box"/>
    <property type="match status" value="1"/>
</dbReference>
<evidence type="ECO:0000256" key="6">
    <source>
        <dbReference type="ARBA" id="ARBA00022776"/>
    </source>
</evidence>
<keyword evidence="5 10" id="KW-0863">Zinc-finger</keyword>
<keyword evidence="6" id="KW-0498">Mitosis</keyword>
<dbReference type="WBParaSite" id="Bm9663b.1">
    <property type="protein sequence ID" value="Bm9663b.1"/>
    <property type="gene ID" value="WBGene00229924"/>
</dbReference>
<dbReference type="Proteomes" id="UP000006672">
    <property type="component" value="Unassembled WGS sequence"/>
</dbReference>
<dbReference type="Pfam" id="PF10075">
    <property type="entry name" value="CSN8_PSD8_EIF3K"/>
    <property type="match status" value="1"/>
</dbReference>
<dbReference type="GO" id="GO:0097602">
    <property type="term" value="F:cullin family protein binding"/>
    <property type="evidence" value="ECO:0007669"/>
    <property type="project" value="InterPro"/>
</dbReference>
<evidence type="ECO:0000256" key="9">
    <source>
        <dbReference type="ARBA" id="ARBA00023306"/>
    </source>
</evidence>
<dbReference type="STRING" id="6279.A0A5S6PY61"/>
<dbReference type="InterPro" id="IPR024991">
    <property type="entry name" value="RING-H2_APC11"/>
</dbReference>
<dbReference type="InterPro" id="IPR051031">
    <property type="entry name" value="RING-box_E3_Ubiquitin_Ligase"/>
</dbReference>
<dbReference type="CTD" id="6102408"/>
<dbReference type="SUPFAM" id="SSF46785">
    <property type="entry name" value="Winged helix' DNA-binding domain"/>
    <property type="match status" value="1"/>
</dbReference>
<evidence type="ECO:0000256" key="1">
    <source>
        <dbReference type="ARBA" id="ARBA00009273"/>
    </source>
</evidence>
<dbReference type="GO" id="GO:0008270">
    <property type="term" value="F:zinc ion binding"/>
    <property type="evidence" value="ECO:0007669"/>
    <property type="project" value="UniProtKB-KW"/>
</dbReference>
<accession>A0A4E9ETI7</accession>
<evidence type="ECO:0000256" key="11">
    <source>
        <dbReference type="SAM" id="MobiDB-lite"/>
    </source>
</evidence>
<dbReference type="RefSeq" id="XP_042929954.1">
    <property type="nucleotide sequence ID" value="XM_043074020.1"/>
</dbReference>
<evidence type="ECO:0000256" key="10">
    <source>
        <dbReference type="PROSITE-ProRule" id="PRU00175"/>
    </source>
</evidence>
<dbReference type="GO" id="GO:0061630">
    <property type="term" value="F:ubiquitin protein ligase activity"/>
    <property type="evidence" value="ECO:0007669"/>
    <property type="project" value="InterPro"/>
</dbReference>
<gene>
    <name evidence="13 15" type="primary">Bma-apc-11.1</name>
    <name evidence="13" type="ORF">BM_BM9663</name>
</gene>
<dbReference type="OrthoDB" id="1681166at2759"/>
<evidence type="ECO:0000256" key="7">
    <source>
        <dbReference type="ARBA" id="ARBA00022786"/>
    </source>
</evidence>
<dbReference type="Pfam" id="PF12861">
    <property type="entry name" value="zf-ANAPC11"/>
    <property type="match status" value="1"/>
</dbReference>
<dbReference type="Gene3D" id="3.30.40.10">
    <property type="entry name" value="Zinc/RING finger domain, C3HC4 (zinc finger)"/>
    <property type="match status" value="1"/>
</dbReference>
<feature type="domain" description="RING-type" evidence="12">
    <location>
        <begin position="309"/>
        <end position="351"/>
    </location>
</feature>
<comment type="similarity">
    <text evidence="1">Belongs to the RING-box family.</text>
</comment>
<dbReference type="PROSITE" id="PS50089">
    <property type="entry name" value="ZF_RING_2"/>
    <property type="match status" value="1"/>
</dbReference>
<feature type="compositionally biased region" description="Polar residues" evidence="11">
    <location>
        <begin position="237"/>
        <end position="251"/>
    </location>
</feature>
<dbReference type="EMBL" id="CAAKNF010000196">
    <property type="protein sequence ID" value="VIO87137.1"/>
    <property type="molecule type" value="Genomic_DNA"/>
</dbReference>
<protein>
    <recommendedName>
        <fullName evidence="2">Anaphase-promoting complex subunit 11</fullName>
    </recommendedName>
</protein>
<feature type="compositionally biased region" description="Basic and acidic residues" evidence="11">
    <location>
        <begin position="145"/>
        <end position="158"/>
    </location>
</feature>
<dbReference type="GeneID" id="6102408"/>
<evidence type="ECO:0000256" key="8">
    <source>
        <dbReference type="ARBA" id="ARBA00022833"/>
    </source>
</evidence>
<feature type="region of interest" description="Disordered" evidence="11">
    <location>
        <begin position="237"/>
        <end position="260"/>
    </location>
</feature>
<sequence>MSHERSRGNLSPVSYTLDTTSNSSSQLSEGGDQNTFSSSSSSPSLTAALRNFDIGGTNLNTNSSAARDHTRDVFSYPQDDSSTHMESYMEYLSLLNHRHAQEPVNESSSTEGSNADVVTNESLFLLTNTTNSLSFGVISSINDENGDHNDDDNNRLNESENNNDVTDGSSTQVNEFSDVELVLFRDLYSPSASDRSAYSEQRESAQSEGFANSLGETVQGGSFRLSHLMQRDLNSSNESDIIEGNNGSFQNPIHHDSSLSARFRPQPLKLPSSTRLKMTVLKWNVAASWKWMAGDETCGICRMPFEACCIECKTPGDECPLALGECKHAFHMHCIVKWTETQNAARPQCPLLMSEVPDVSENLSDEQIGGCAVVPQNDETLYMDTEDSRSTPSFSMHDSASVSDVPFVEPSAFVSKLRSFEQREIQPNERDVDFDFFSHLLIFYMIKEDWPKARQCRLRAEAIAANDHLNTLMHICRHLENGDTGTALHLIKNSHFDDPFKDLIMEVHKRITLSVLRMIEHTYINIEANKLAEMLDTESNNELQKVLIRVGWQLEDAYVIPKMTAQLEHNIKKLDASPYGPIPEISAKITCGVMGDCIDINKLIQYATFLEVNT</sequence>
<feature type="region of interest" description="Disordered" evidence="11">
    <location>
        <begin position="143"/>
        <end position="172"/>
    </location>
</feature>
<evidence type="ECO:0000313" key="15">
    <source>
        <dbReference type="WBParaSite" id="Bm9663b.1"/>
    </source>
</evidence>
<evidence type="ECO:0000256" key="2">
    <source>
        <dbReference type="ARBA" id="ARBA00013928"/>
    </source>
</evidence>
<organism evidence="13">
    <name type="scientific">Brugia malayi</name>
    <name type="common">Filarial nematode worm</name>
    <dbReference type="NCBI Taxonomy" id="6279"/>
    <lineage>
        <taxon>Eukaryota</taxon>
        <taxon>Metazoa</taxon>
        <taxon>Ecdysozoa</taxon>
        <taxon>Nematoda</taxon>
        <taxon>Chromadorea</taxon>
        <taxon>Rhabditida</taxon>
        <taxon>Spirurina</taxon>
        <taxon>Spiruromorpha</taxon>
        <taxon>Filarioidea</taxon>
        <taxon>Onchocercidae</taxon>
        <taxon>Brugia</taxon>
    </lineage>
</organism>
<keyword evidence="14" id="KW-1185">Reference proteome</keyword>
<feature type="region of interest" description="Disordered" evidence="11">
    <location>
        <begin position="193"/>
        <end position="212"/>
    </location>
</feature>
<feature type="compositionally biased region" description="Polar residues" evidence="11">
    <location>
        <begin position="8"/>
        <end position="36"/>
    </location>
</feature>
<dbReference type="InterPro" id="IPR001841">
    <property type="entry name" value="Znf_RING"/>
</dbReference>
<accession>A0A5S6PY61</accession>
<keyword evidence="9" id="KW-0131">Cell cycle</keyword>
<dbReference type="InterPro" id="IPR013083">
    <property type="entry name" value="Znf_RING/FYVE/PHD"/>
</dbReference>
<evidence type="ECO:0000256" key="5">
    <source>
        <dbReference type="ARBA" id="ARBA00022771"/>
    </source>
</evidence>
<feature type="region of interest" description="Disordered" evidence="11">
    <location>
        <begin position="1"/>
        <end position="43"/>
    </location>
</feature>
<keyword evidence="4" id="KW-0479">Metal-binding</keyword>
<reference evidence="13" key="2">
    <citation type="submission" date="2019-04" db="EMBL/GenBank/DDBJ databases">
        <authorList>
            <person name="Howe K."/>
            <person name="Paulini M."/>
            <person name="Williams G."/>
        </authorList>
    </citation>
    <scope>NUCLEOTIDE SEQUENCE [LARGE SCALE GENOMIC DNA]</scope>
    <source>
        <strain evidence="13">FR3</strain>
    </source>
</reference>
<dbReference type="GO" id="GO:0031145">
    <property type="term" value="P:anaphase-promoting complex-dependent catabolic process"/>
    <property type="evidence" value="ECO:0007669"/>
    <property type="project" value="InterPro"/>
</dbReference>
<keyword evidence="3" id="KW-0132">Cell division</keyword>
<dbReference type="GO" id="GO:0005680">
    <property type="term" value="C:anaphase-promoting complex"/>
    <property type="evidence" value="ECO:0007669"/>
    <property type="project" value="InterPro"/>
</dbReference>
<evidence type="ECO:0000256" key="4">
    <source>
        <dbReference type="ARBA" id="ARBA00022723"/>
    </source>
</evidence>
<keyword evidence="8" id="KW-0862">Zinc</keyword>
<reference evidence="15" key="3">
    <citation type="submission" date="2019-12" db="UniProtKB">
        <authorList>
            <consortium name="WormBaseParasite"/>
        </authorList>
    </citation>
    <scope>IDENTIFICATION</scope>
</reference>
<evidence type="ECO:0000256" key="3">
    <source>
        <dbReference type="ARBA" id="ARBA00022618"/>
    </source>
</evidence>
<name>A0A4E9ETI7_BRUMA</name>
<keyword evidence="7" id="KW-0833">Ubl conjugation pathway</keyword>
<dbReference type="CDD" id="cd16456">
    <property type="entry name" value="RING-H2_APC11"/>
    <property type="match status" value="1"/>
</dbReference>
<dbReference type="PANTHER" id="PTHR11210">
    <property type="entry name" value="RING BOX"/>
    <property type="match status" value="1"/>
</dbReference>
<evidence type="ECO:0000259" key="12">
    <source>
        <dbReference type="PROSITE" id="PS50089"/>
    </source>
</evidence>
<proteinExistence type="inferred from homology"/>
<evidence type="ECO:0000313" key="13">
    <source>
        <dbReference type="EMBL" id="VIO87137.1"/>
    </source>
</evidence>
<dbReference type="InterPro" id="IPR036390">
    <property type="entry name" value="WH_DNA-bd_sf"/>
</dbReference>
<dbReference type="InterPro" id="IPR033464">
    <property type="entry name" value="CSN8_PSD8_EIF3K"/>
</dbReference>
<evidence type="ECO:0000313" key="14">
    <source>
        <dbReference type="Proteomes" id="UP000006672"/>
    </source>
</evidence>
<dbReference type="AlphaFoldDB" id="A0A4E9ETI7"/>